<name>A0A4D4MVB1_STRAX</name>
<organism evidence="1 2">
    <name type="scientific">Streptomyces avermitilis</name>
    <dbReference type="NCBI Taxonomy" id="33903"/>
    <lineage>
        <taxon>Bacteria</taxon>
        <taxon>Bacillati</taxon>
        <taxon>Actinomycetota</taxon>
        <taxon>Actinomycetes</taxon>
        <taxon>Kitasatosporales</taxon>
        <taxon>Streptomycetaceae</taxon>
        <taxon>Streptomyces</taxon>
    </lineage>
</organism>
<sequence>MVDVHVGEPPRDVVRPRTHLLVRDDFELDLVAGVPDGGVETGERPVQVLVDPPVAEGAVVAGTAHDRGELAAQEGHFLQRRADYARACVLVLLREPVPPDVRGSTVWSSTEMIFGKAERVREVSIRLTVALI</sequence>
<gene>
    <name evidence="1" type="ORF">SAV31267_055580</name>
</gene>
<accession>A0A4D4MVB1</accession>
<proteinExistence type="predicted"/>
<reference evidence="1 2" key="1">
    <citation type="submission" date="2019-04" db="EMBL/GenBank/DDBJ databases">
        <title>Draft genome sequences of Streptomyces avermitilis ATCC 31267.</title>
        <authorList>
            <person name="Komaki H."/>
            <person name="Tamura T."/>
            <person name="Hosoyama A."/>
        </authorList>
    </citation>
    <scope>NUCLEOTIDE SEQUENCE [LARGE SCALE GENOMIC DNA]</scope>
    <source>
        <strain evidence="1 2">ATCC 31267</strain>
    </source>
</reference>
<protein>
    <submittedName>
        <fullName evidence="1">Uncharacterized protein</fullName>
    </submittedName>
</protein>
<dbReference type="EMBL" id="BJHY01000001">
    <property type="protein sequence ID" value="GDY76073.1"/>
    <property type="molecule type" value="Genomic_DNA"/>
</dbReference>
<dbReference type="Proteomes" id="UP000299211">
    <property type="component" value="Unassembled WGS sequence"/>
</dbReference>
<evidence type="ECO:0000313" key="2">
    <source>
        <dbReference type="Proteomes" id="UP000299211"/>
    </source>
</evidence>
<dbReference type="AlphaFoldDB" id="A0A4D4MVB1"/>
<evidence type="ECO:0000313" key="1">
    <source>
        <dbReference type="EMBL" id="GDY76073.1"/>
    </source>
</evidence>
<comment type="caution">
    <text evidence="1">The sequence shown here is derived from an EMBL/GenBank/DDBJ whole genome shotgun (WGS) entry which is preliminary data.</text>
</comment>